<keyword evidence="2" id="KW-1185">Reference proteome</keyword>
<dbReference type="Pfam" id="PF26541">
    <property type="entry name" value="MafI2"/>
    <property type="match status" value="1"/>
</dbReference>
<dbReference type="RefSeq" id="WP_097401118.1">
    <property type="nucleotide sequence ID" value="NZ_CP063425.1"/>
</dbReference>
<dbReference type="EMBL" id="NITV01000008">
    <property type="protein sequence ID" value="PDO84934.1"/>
    <property type="molecule type" value="Genomic_DNA"/>
</dbReference>
<accession>A0ABX4INQ8</accession>
<dbReference type="Proteomes" id="UP000219642">
    <property type="component" value="Unassembled WGS sequence"/>
</dbReference>
<evidence type="ECO:0000313" key="1">
    <source>
        <dbReference type="EMBL" id="PDO84934.1"/>
    </source>
</evidence>
<organism evidence="1 2">
    <name type="scientific">Kosakonia pseudosacchari</name>
    <dbReference type="NCBI Taxonomy" id="1646340"/>
    <lineage>
        <taxon>Bacteria</taxon>
        <taxon>Pseudomonadati</taxon>
        <taxon>Pseudomonadota</taxon>
        <taxon>Gammaproteobacteria</taxon>
        <taxon>Enterobacterales</taxon>
        <taxon>Enterobacteriaceae</taxon>
        <taxon>Kosakonia</taxon>
    </lineage>
</organism>
<sequence>MNEVRILLSAQRAMLFNICSKFRMISLEVNGDNVLKVLIIISEALTDEEKDLAYSLSGEIEGDYPELVSSDVSFLLDTRDIDLLPRLKILVFSLYK</sequence>
<comment type="caution">
    <text evidence="1">The sequence shown here is derived from an EMBL/GenBank/DDBJ whole genome shotgun (WGS) entry which is preliminary data.</text>
</comment>
<name>A0ABX4INQ8_9ENTR</name>
<dbReference type="InterPro" id="IPR058702">
    <property type="entry name" value="MafI2-like"/>
</dbReference>
<gene>
    <name evidence="1" type="ORF">BK796_14835</name>
</gene>
<proteinExistence type="predicted"/>
<reference evidence="1 2" key="1">
    <citation type="submission" date="2017-06" db="EMBL/GenBank/DDBJ databases">
        <title>Draft genome sequence of nitrogen-fixing Kosakonia pseudosacchari strain NN143 isolated from sugarcane roots.</title>
        <authorList>
            <person name="Li Y."/>
            <person name="Li S."/>
            <person name="Lin L."/>
            <person name="Wu X."/>
            <person name="Yang L."/>
            <person name="Li Y."/>
            <person name="An Q."/>
        </authorList>
    </citation>
    <scope>NUCLEOTIDE SEQUENCE [LARGE SCALE GENOMIC DNA]</scope>
    <source>
        <strain evidence="1 2">NN143</strain>
    </source>
</reference>
<protein>
    <submittedName>
        <fullName evidence="1">Uncharacterized protein</fullName>
    </submittedName>
</protein>
<evidence type="ECO:0000313" key="2">
    <source>
        <dbReference type="Proteomes" id="UP000219642"/>
    </source>
</evidence>